<organism evidence="1 2">
    <name type="scientific">Chitinimonas lacunae</name>
    <dbReference type="NCBI Taxonomy" id="1963018"/>
    <lineage>
        <taxon>Bacteria</taxon>
        <taxon>Pseudomonadati</taxon>
        <taxon>Pseudomonadota</taxon>
        <taxon>Betaproteobacteria</taxon>
        <taxon>Neisseriales</taxon>
        <taxon>Chitinibacteraceae</taxon>
        <taxon>Chitinimonas</taxon>
    </lineage>
</organism>
<proteinExistence type="predicted"/>
<dbReference type="EMBL" id="JBHSBU010000002">
    <property type="protein sequence ID" value="MFC4161899.1"/>
    <property type="molecule type" value="Genomic_DNA"/>
</dbReference>
<dbReference type="InterPro" id="IPR011989">
    <property type="entry name" value="ARM-like"/>
</dbReference>
<name>A0ABV8MV42_9NEIS</name>
<reference evidence="2" key="1">
    <citation type="journal article" date="2019" name="Int. J. Syst. Evol. Microbiol.">
        <title>The Global Catalogue of Microorganisms (GCM) 10K type strain sequencing project: providing services to taxonomists for standard genome sequencing and annotation.</title>
        <authorList>
            <consortium name="The Broad Institute Genomics Platform"/>
            <consortium name="The Broad Institute Genome Sequencing Center for Infectious Disease"/>
            <person name="Wu L."/>
            <person name="Ma J."/>
        </authorList>
    </citation>
    <scope>NUCLEOTIDE SEQUENCE [LARGE SCALE GENOMIC DNA]</scope>
    <source>
        <strain evidence="2">LMG 29894</strain>
    </source>
</reference>
<keyword evidence="2" id="KW-1185">Reference proteome</keyword>
<accession>A0ABV8MV42</accession>
<evidence type="ECO:0000313" key="1">
    <source>
        <dbReference type="EMBL" id="MFC4161899.1"/>
    </source>
</evidence>
<dbReference type="SUPFAM" id="SSF48371">
    <property type="entry name" value="ARM repeat"/>
    <property type="match status" value="1"/>
</dbReference>
<sequence length="435" mass="47984">MAPLHAADDDTLIIEPLVQRHVGDAAFYWAQHDSSVHSPQIDLGRLLHFDRLLQAHLDGIVVAGQEGWKLAFEELDRWKGASETFVCAYLALHDQDGERLRTVWGRVEADVGRNLRGLVSALNWVGADRALPWLERWVGADHNPALQVTALRAAVLGDELLLAPAKPLLPRLAASPAAPVRAATARLAGQLDPAGPVLATLLRDDDPVVRAEAAIALGWNAANDAAPLLWKTCAEWIGNHHALQGWPRFQAERRLGRWLRYLGALLPPGHPAVPRLLSQLPPRLGLLLALHHADPAHLPWVVTQMDAKETSRFAGWVWSMLTGVALDEADMVVTEPEIEEELSLLSRDQDAGLPEPAPDRVRAWMDAYATRLPHGTPCLFGQALTDTVVTDLLCNGPQALRWMAALRMPQLFFNIREPAWRQCLLLEQFQQSAAA</sequence>
<gene>
    <name evidence="1" type="ORF">ACFOW7_21400</name>
</gene>
<dbReference type="RefSeq" id="WP_378168538.1">
    <property type="nucleotide sequence ID" value="NZ_JBHSBU010000002.1"/>
</dbReference>
<comment type="caution">
    <text evidence="1">The sequence shown here is derived from an EMBL/GenBank/DDBJ whole genome shotgun (WGS) entry which is preliminary data.</text>
</comment>
<dbReference type="Pfam" id="PF13646">
    <property type="entry name" value="HEAT_2"/>
    <property type="match status" value="1"/>
</dbReference>
<evidence type="ECO:0000313" key="2">
    <source>
        <dbReference type="Proteomes" id="UP001595791"/>
    </source>
</evidence>
<dbReference type="InterPro" id="IPR016024">
    <property type="entry name" value="ARM-type_fold"/>
</dbReference>
<protein>
    <submittedName>
        <fullName evidence="1">HEAT repeat domain-containing protein</fullName>
    </submittedName>
</protein>
<dbReference type="Gene3D" id="1.25.10.10">
    <property type="entry name" value="Leucine-rich Repeat Variant"/>
    <property type="match status" value="1"/>
</dbReference>
<dbReference type="Proteomes" id="UP001595791">
    <property type="component" value="Unassembled WGS sequence"/>
</dbReference>